<dbReference type="OrthoDB" id="8189294at2759"/>
<evidence type="ECO:0000256" key="9">
    <source>
        <dbReference type="ARBA" id="ARBA00023224"/>
    </source>
</evidence>
<evidence type="ECO:0000313" key="11">
    <source>
        <dbReference type="EMBL" id="CAA9998894.1"/>
    </source>
</evidence>
<keyword evidence="9" id="KW-0807">Transducer</keyword>
<dbReference type="AlphaFoldDB" id="A0A6H5G996"/>
<sequence>MFHFFTVLYSNCAVFITEVHFLYKGPIYPNKICENEYPFDWNSSPVYEIVFVYEQIAVILAVVTSGVYQAILLYLVMAIVTHLEVLGHVVNTLKVSDYMNVKGSRPTPEAKAKAYQQLIECIKDHQKLV</sequence>
<accession>A0A6H5G996</accession>
<dbReference type="PANTHER" id="PTHR21137:SF35">
    <property type="entry name" value="ODORANT RECEPTOR 19A-RELATED"/>
    <property type="match status" value="1"/>
</dbReference>
<evidence type="ECO:0000256" key="5">
    <source>
        <dbReference type="ARBA" id="ARBA00022725"/>
    </source>
</evidence>
<dbReference type="GO" id="GO:0004984">
    <property type="term" value="F:olfactory receptor activity"/>
    <property type="evidence" value="ECO:0007669"/>
    <property type="project" value="InterPro"/>
</dbReference>
<dbReference type="Pfam" id="PF02949">
    <property type="entry name" value="7tm_6"/>
    <property type="match status" value="1"/>
</dbReference>
<feature type="non-terminal residue" evidence="11">
    <location>
        <position position="129"/>
    </location>
</feature>
<feature type="transmembrane region" description="Helical" evidence="10">
    <location>
        <begin position="56"/>
        <end position="76"/>
    </location>
</feature>
<keyword evidence="8" id="KW-0675">Receptor</keyword>
<evidence type="ECO:0000256" key="10">
    <source>
        <dbReference type="SAM" id="Phobius"/>
    </source>
</evidence>
<protein>
    <recommendedName>
        <fullName evidence="13">Odorant receptor</fullName>
    </recommendedName>
</protein>
<reference evidence="11 12" key="1">
    <citation type="submission" date="2020-02" db="EMBL/GenBank/DDBJ databases">
        <authorList>
            <person name="Ferguson B K."/>
        </authorList>
    </citation>
    <scope>NUCLEOTIDE SEQUENCE [LARGE SCALE GENOMIC DNA]</scope>
</reference>
<evidence type="ECO:0000313" key="12">
    <source>
        <dbReference type="Proteomes" id="UP000479000"/>
    </source>
</evidence>
<keyword evidence="12" id="KW-1185">Reference proteome</keyword>
<evidence type="ECO:0000256" key="3">
    <source>
        <dbReference type="ARBA" id="ARBA00022606"/>
    </source>
</evidence>
<dbReference type="InterPro" id="IPR004117">
    <property type="entry name" value="7tm6_olfct_rcpt"/>
</dbReference>
<dbReference type="EMBL" id="CADCXU010007616">
    <property type="protein sequence ID" value="CAA9998894.1"/>
    <property type="molecule type" value="Genomic_DNA"/>
</dbReference>
<keyword evidence="3" id="KW-0716">Sensory transduction</keyword>
<evidence type="ECO:0000256" key="8">
    <source>
        <dbReference type="ARBA" id="ARBA00023170"/>
    </source>
</evidence>
<keyword evidence="6 10" id="KW-1133">Transmembrane helix</keyword>
<proteinExistence type="predicted"/>
<dbReference type="Proteomes" id="UP000479000">
    <property type="component" value="Unassembled WGS sequence"/>
</dbReference>
<keyword evidence="5" id="KW-0552">Olfaction</keyword>
<name>A0A6H5G996_9HEMI</name>
<organism evidence="11 12">
    <name type="scientific">Nesidiocoris tenuis</name>
    <dbReference type="NCBI Taxonomy" id="355587"/>
    <lineage>
        <taxon>Eukaryota</taxon>
        <taxon>Metazoa</taxon>
        <taxon>Ecdysozoa</taxon>
        <taxon>Arthropoda</taxon>
        <taxon>Hexapoda</taxon>
        <taxon>Insecta</taxon>
        <taxon>Pterygota</taxon>
        <taxon>Neoptera</taxon>
        <taxon>Paraneoptera</taxon>
        <taxon>Hemiptera</taxon>
        <taxon>Heteroptera</taxon>
        <taxon>Panheteroptera</taxon>
        <taxon>Cimicomorpha</taxon>
        <taxon>Miridae</taxon>
        <taxon>Dicyphina</taxon>
        <taxon>Nesidiocoris</taxon>
    </lineage>
</organism>
<dbReference type="PANTHER" id="PTHR21137">
    <property type="entry name" value="ODORANT RECEPTOR"/>
    <property type="match status" value="1"/>
</dbReference>
<keyword evidence="2" id="KW-1003">Cell membrane</keyword>
<comment type="subcellular location">
    <subcellularLocation>
        <location evidence="1">Cell membrane</location>
        <topology evidence="1">Multi-pass membrane protein</topology>
    </subcellularLocation>
</comment>
<gene>
    <name evidence="11" type="ORF">NTEN_LOCUS5177</name>
</gene>
<keyword evidence="4 10" id="KW-0812">Transmembrane</keyword>
<evidence type="ECO:0000256" key="1">
    <source>
        <dbReference type="ARBA" id="ARBA00004651"/>
    </source>
</evidence>
<dbReference type="GO" id="GO:0007165">
    <property type="term" value="P:signal transduction"/>
    <property type="evidence" value="ECO:0007669"/>
    <property type="project" value="UniProtKB-KW"/>
</dbReference>
<dbReference type="GO" id="GO:0005886">
    <property type="term" value="C:plasma membrane"/>
    <property type="evidence" value="ECO:0007669"/>
    <property type="project" value="UniProtKB-SubCell"/>
</dbReference>
<evidence type="ECO:0000256" key="6">
    <source>
        <dbReference type="ARBA" id="ARBA00022989"/>
    </source>
</evidence>
<evidence type="ECO:0000256" key="2">
    <source>
        <dbReference type="ARBA" id="ARBA00022475"/>
    </source>
</evidence>
<evidence type="ECO:0008006" key="13">
    <source>
        <dbReference type="Google" id="ProtNLM"/>
    </source>
</evidence>
<evidence type="ECO:0000256" key="7">
    <source>
        <dbReference type="ARBA" id="ARBA00023136"/>
    </source>
</evidence>
<keyword evidence="7 10" id="KW-0472">Membrane</keyword>
<evidence type="ECO:0000256" key="4">
    <source>
        <dbReference type="ARBA" id="ARBA00022692"/>
    </source>
</evidence>
<dbReference type="GO" id="GO:0005549">
    <property type="term" value="F:odorant binding"/>
    <property type="evidence" value="ECO:0007669"/>
    <property type="project" value="InterPro"/>
</dbReference>